<evidence type="ECO:0000313" key="2">
    <source>
        <dbReference type="EMBL" id="VIP04006.1"/>
    </source>
</evidence>
<feature type="region of interest" description="Disordered" evidence="1">
    <location>
        <begin position="360"/>
        <end position="383"/>
    </location>
</feature>
<gene>
    <name evidence="2" type="ORF">GMBLW1_51870</name>
</gene>
<feature type="compositionally biased region" description="Low complexity" evidence="1">
    <location>
        <begin position="360"/>
        <end position="373"/>
    </location>
</feature>
<reference evidence="2" key="1">
    <citation type="submission" date="2019-04" db="EMBL/GenBank/DDBJ databases">
        <authorList>
            <consortium name="Science for Life Laboratories"/>
        </authorList>
    </citation>
    <scope>NUCLEOTIDE SEQUENCE</scope>
    <source>
        <strain evidence="2">MBLW1</strain>
    </source>
</reference>
<dbReference type="Proteomes" id="UP000464378">
    <property type="component" value="Chromosome"/>
</dbReference>
<sequence>MLHFRMMILAGICLSGGSGCLRHFNGVDAPTTEQLARMATPSHGHRNQVHIFLFNGLDPLEASNLRGLQEYLATAGYTNATYGQIFHGGHFTQKIATLRKENPNVRIALIGHDVGASTALGVAQQLAESGTAADLLVLLDAKQIASTIQSLPRLPAAKVVNIRSESWIIESIDVPNAENVVLPRTLHAAVPTHATTVQVLTERLNDLAWTVPHSETIVGPGLPLMETAPTPRPVVATSISRKDPKWGFLTPRTGGVSPFDVPTVAAPPAIPTMPTPMPPAIATEPGRMPMGIPTATPGLPGMTVPSITPPAITPIPNVPGNVPTITPPAIPTAAPTVIPTGNIAPPPVTPSTVTPPIITPPTDADLPPALLPSGIGIEPPRLR</sequence>
<evidence type="ECO:0000256" key="1">
    <source>
        <dbReference type="SAM" id="MobiDB-lite"/>
    </source>
</evidence>
<keyword evidence="3" id="KW-1185">Reference proteome</keyword>
<dbReference type="EMBL" id="LR593887">
    <property type="protein sequence ID" value="VTS05379.1"/>
    <property type="molecule type" value="Genomic_DNA"/>
</dbReference>
<dbReference type="InParanoid" id="A0A6C2YR95"/>
<dbReference type="InterPro" id="IPR029058">
    <property type="entry name" value="AB_hydrolase_fold"/>
</dbReference>
<name>A0A6C2YR95_9BACT</name>
<dbReference type="EMBL" id="LR586016">
    <property type="protein sequence ID" value="VIP04006.1"/>
    <property type="molecule type" value="Genomic_DNA"/>
</dbReference>
<protein>
    <submittedName>
        <fullName evidence="2">Uncharacterized protein</fullName>
    </submittedName>
</protein>
<dbReference type="KEGG" id="tim:GMBLW1_51870"/>
<evidence type="ECO:0000313" key="3">
    <source>
        <dbReference type="Proteomes" id="UP000464378"/>
    </source>
</evidence>
<organism evidence="2">
    <name type="scientific">Tuwongella immobilis</name>
    <dbReference type="NCBI Taxonomy" id="692036"/>
    <lineage>
        <taxon>Bacteria</taxon>
        <taxon>Pseudomonadati</taxon>
        <taxon>Planctomycetota</taxon>
        <taxon>Planctomycetia</taxon>
        <taxon>Gemmatales</taxon>
        <taxon>Gemmataceae</taxon>
        <taxon>Tuwongella</taxon>
    </lineage>
</organism>
<proteinExistence type="predicted"/>
<accession>A0A6C2YR95</accession>
<dbReference type="AlphaFoldDB" id="A0A6C2YR95"/>
<dbReference type="RefSeq" id="WP_162659146.1">
    <property type="nucleotide sequence ID" value="NZ_LR593887.1"/>
</dbReference>
<dbReference type="PROSITE" id="PS51257">
    <property type="entry name" value="PROKAR_LIPOPROTEIN"/>
    <property type="match status" value="1"/>
</dbReference>
<dbReference type="Gene3D" id="3.40.50.1820">
    <property type="entry name" value="alpha/beta hydrolase"/>
    <property type="match status" value="1"/>
</dbReference>
<dbReference type="SUPFAM" id="SSF53474">
    <property type="entry name" value="alpha/beta-Hydrolases"/>
    <property type="match status" value="1"/>
</dbReference>